<dbReference type="PANTHER" id="PTHR45527">
    <property type="entry name" value="NONRIBOSOMAL PEPTIDE SYNTHETASE"/>
    <property type="match status" value="1"/>
</dbReference>
<dbReference type="InterPro" id="IPR009081">
    <property type="entry name" value="PP-bd_ACP"/>
</dbReference>
<feature type="region of interest" description="Disordered" evidence="4">
    <location>
        <begin position="165"/>
        <end position="184"/>
    </location>
</feature>
<evidence type="ECO:0000256" key="3">
    <source>
        <dbReference type="ARBA" id="ARBA00022553"/>
    </source>
</evidence>
<keyword evidence="3" id="KW-0597">Phosphoprotein</keyword>
<dbReference type="SMART" id="SM00823">
    <property type="entry name" value="PKS_PP"/>
    <property type="match status" value="1"/>
</dbReference>
<keyword evidence="7" id="KW-1185">Reference proteome</keyword>
<dbReference type="SUPFAM" id="SSF47336">
    <property type="entry name" value="ACP-like"/>
    <property type="match status" value="1"/>
</dbReference>
<proteinExistence type="predicted"/>
<evidence type="ECO:0000256" key="1">
    <source>
        <dbReference type="ARBA" id="ARBA00001957"/>
    </source>
</evidence>
<evidence type="ECO:0000256" key="4">
    <source>
        <dbReference type="SAM" id="MobiDB-lite"/>
    </source>
</evidence>
<feature type="non-terminal residue" evidence="6">
    <location>
        <position position="494"/>
    </location>
</feature>
<feature type="non-terminal residue" evidence="6">
    <location>
        <position position="1"/>
    </location>
</feature>
<comment type="cofactor">
    <cofactor evidence="1">
        <name>pantetheine 4'-phosphate</name>
        <dbReference type="ChEBI" id="CHEBI:47942"/>
    </cofactor>
</comment>
<dbReference type="EMBL" id="JBEZNA010000170">
    <property type="protein sequence ID" value="MEU9581801.1"/>
    <property type="molecule type" value="Genomic_DNA"/>
</dbReference>
<evidence type="ECO:0000256" key="2">
    <source>
        <dbReference type="ARBA" id="ARBA00022450"/>
    </source>
</evidence>
<reference evidence="6 7" key="1">
    <citation type="submission" date="2024-06" db="EMBL/GenBank/DDBJ databases">
        <title>The Natural Products Discovery Center: Release of the First 8490 Sequenced Strains for Exploring Actinobacteria Biosynthetic Diversity.</title>
        <authorList>
            <person name="Kalkreuter E."/>
            <person name="Kautsar S.A."/>
            <person name="Yang D."/>
            <person name="Bader C.D."/>
            <person name="Teijaro C.N."/>
            <person name="Fluegel L."/>
            <person name="Davis C.M."/>
            <person name="Simpson J.R."/>
            <person name="Lauterbach L."/>
            <person name="Steele A.D."/>
            <person name="Gui C."/>
            <person name="Meng S."/>
            <person name="Li G."/>
            <person name="Viehrig K."/>
            <person name="Ye F."/>
            <person name="Su P."/>
            <person name="Kiefer A.F."/>
            <person name="Nichols A."/>
            <person name="Cepeda A.J."/>
            <person name="Yan W."/>
            <person name="Fan B."/>
            <person name="Jiang Y."/>
            <person name="Adhikari A."/>
            <person name="Zheng C.-J."/>
            <person name="Schuster L."/>
            <person name="Cowan T.M."/>
            <person name="Smanski M.J."/>
            <person name="Chevrette M.G."/>
            <person name="De Carvalho L.P.S."/>
            <person name="Shen B."/>
        </authorList>
    </citation>
    <scope>NUCLEOTIDE SEQUENCE [LARGE SCALE GENOMIC DNA]</scope>
    <source>
        <strain evidence="6 7">NPDC048117</strain>
    </source>
</reference>
<comment type="caution">
    <text evidence="6">The sequence shown here is derived from an EMBL/GenBank/DDBJ whole genome shotgun (WGS) entry which is preliminary data.</text>
</comment>
<keyword evidence="2" id="KW-0596">Phosphopantetheine</keyword>
<dbReference type="Gene3D" id="1.10.1200.10">
    <property type="entry name" value="ACP-like"/>
    <property type="match status" value="1"/>
</dbReference>
<dbReference type="RefSeq" id="WP_359278760.1">
    <property type="nucleotide sequence ID" value="NZ_JBEZNA010000170.1"/>
</dbReference>
<accession>A0ABV3F070</accession>
<gene>
    <name evidence="6" type="ORF">AB0D95_31840</name>
</gene>
<dbReference type="SUPFAM" id="SSF52777">
    <property type="entry name" value="CoA-dependent acyltransferases"/>
    <property type="match status" value="1"/>
</dbReference>
<dbReference type="InterPro" id="IPR045851">
    <property type="entry name" value="AMP-bd_C_sf"/>
</dbReference>
<dbReference type="PROSITE" id="PS50075">
    <property type="entry name" value="CARRIER"/>
    <property type="match status" value="1"/>
</dbReference>
<evidence type="ECO:0000313" key="7">
    <source>
        <dbReference type="Proteomes" id="UP001551584"/>
    </source>
</evidence>
<feature type="domain" description="Carrier" evidence="5">
    <location>
        <begin position="183"/>
        <end position="259"/>
    </location>
</feature>
<evidence type="ECO:0000259" key="5">
    <source>
        <dbReference type="PROSITE" id="PS50075"/>
    </source>
</evidence>
<sequence length="494" mass="53874">KGAYVLDDRLQLTAPGVTGELYLAGDGLAHGYLGRPDLTAARFVPNPHGPAGSRLYRTGDLVHFDTDGNLHYEGRADDQIKIRGFRVEPGEIEAALLTHPAITQAVITIHQQHLVAHVVGEAPEQGPTENLADTARRHLTERLPEHLVPTHIMVLDRLPLTPNGKVDKRALPEPSSVSTGGRAPRTPLEETLVALFTRTLSTSESLTVDDDFFRHGGHSLRAARLTNHIADALGVRLTIRDVFQHPTPARLADLISRQKGLPALPPITAGEGTNDNGSLPAASFAQRRLWLLADLDGDSTAYNVPLAIRLEGELDVAAWEAALNDLTERHAPLRTLIETIDGEPRQRILPPGQARVPFDCRRIAARALDTELAAAAQEVFDLRTDVPFRATAFDLGDGTWVLFLLLHHVATDGASNGVFFEDLSRAYTARVSGVTGSVLEPLSVQYADYAQWQRTVLGSADDPDSLLARELGFWRSALDGLPEEHGLRLDRPRP</sequence>
<name>A0ABV3F070_9ACTN</name>
<dbReference type="InterPro" id="IPR023213">
    <property type="entry name" value="CAT-like_dom_sf"/>
</dbReference>
<dbReference type="Proteomes" id="UP001551584">
    <property type="component" value="Unassembled WGS sequence"/>
</dbReference>
<dbReference type="InterPro" id="IPR025110">
    <property type="entry name" value="AMP-bd_C"/>
</dbReference>
<dbReference type="InterPro" id="IPR001242">
    <property type="entry name" value="Condensation_dom"/>
</dbReference>
<dbReference type="Pfam" id="PF00550">
    <property type="entry name" value="PP-binding"/>
    <property type="match status" value="1"/>
</dbReference>
<protein>
    <submittedName>
        <fullName evidence="6">Condensation domain-containing protein</fullName>
    </submittedName>
</protein>
<dbReference type="InterPro" id="IPR020806">
    <property type="entry name" value="PKS_PP-bd"/>
</dbReference>
<dbReference type="PANTHER" id="PTHR45527:SF1">
    <property type="entry name" value="FATTY ACID SYNTHASE"/>
    <property type="match status" value="1"/>
</dbReference>
<dbReference type="Gene3D" id="3.30.300.30">
    <property type="match status" value="1"/>
</dbReference>
<organism evidence="6 7">
    <name type="scientific">Streptomyces chilikensis</name>
    <dbReference type="NCBI Taxonomy" id="1194079"/>
    <lineage>
        <taxon>Bacteria</taxon>
        <taxon>Bacillati</taxon>
        <taxon>Actinomycetota</taxon>
        <taxon>Actinomycetes</taxon>
        <taxon>Kitasatosporales</taxon>
        <taxon>Streptomycetaceae</taxon>
        <taxon>Streptomyces</taxon>
    </lineage>
</organism>
<dbReference type="Pfam" id="PF00668">
    <property type="entry name" value="Condensation"/>
    <property type="match status" value="1"/>
</dbReference>
<dbReference type="Gene3D" id="3.30.559.10">
    <property type="entry name" value="Chloramphenicol acetyltransferase-like domain"/>
    <property type="match status" value="1"/>
</dbReference>
<dbReference type="InterPro" id="IPR036736">
    <property type="entry name" value="ACP-like_sf"/>
</dbReference>
<dbReference type="Gene3D" id="2.30.38.10">
    <property type="entry name" value="Luciferase, Domain 3"/>
    <property type="match status" value="1"/>
</dbReference>
<dbReference type="Pfam" id="PF13193">
    <property type="entry name" value="AMP-binding_C"/>
    <property type="match status" value="1"/>
</dbReference>
<dbReference type="Gene3D" id="3.30.559.30">
    <property type="entry name" value="Nonribosomal peptide synthetase, condensation domain"/>
    <property type="match status" value="1"/>
</dbReference>
<dbReference type="SUPFAM" id="SSF56801">
    <property type="entry name" value="Acetyl-CoA synthetase-like"/>
    <property type="match status" value="1"/>
</dbReference>
<evidence type="ECO:0000313" key="6">
    <source>
        <dbReference type="EMBL" id="MEU9581801.1"/>
    </source>
</evidence>